<dbReference type="AlphaFoldDB" id="A0AA39ZGY7"/>
<sequence>MPPSQLAALPHAANAFATLFVGFGINAILRPEHALTFFKWTLPTNTADAEMASSMTAVYGVRDIFMGLALYSAAIWGTKKSLGWTLIAASAVAFADGYICYTHGQGQGNHWGYAPLLTIVGTLLTGLFD</sequence>
<dbReference type="EMBL" id="JAULSY010000026">
    <property type="protein sequence ID" value="KAK0670876.1"/>
    <property type="molecule type" value="Genomic_DNA"/>
</dbReference>
<feature type="transmembrane region" description="Helical" evidence="1">
    <location>
        <begin position="12"/>
        <end position="29"/>
    </location>
</feature>
<comment type="caution">
    <text evidence="2">The sequence shown here is derived from an EMBL/GenBank/DDBJ whole genome shotgun (WGS) entry which is preliminary data.</text>
</comment>
<dbReference type="InterPro" id="IPR025363">
    <property type="entry name" value="DUF4267"/>
</dbReference>
<dbReference type="Pfam" id="PF14087">
    <property type="entry name" value="DUF4267"/>
    <property type="match status" value="1"/>
</dbReference>
<feature type="transmembrane region" description="Helical" evidence="1">
    <location>
        <begin position="82"/>
        <end position="99"/>
    </location>
</feature>
<feature type="transmembrane region" description="Helical" evidence="1">
    <location>
        <begin position="57"/>
        <end position="76"/>
    </location>
</feature>
<evidence type="ECO:0000313" key="3">
    <source>
        <dbReference type="Proteomes" id="UP001174997"/>
    </source>
</evidence>
<feature type="transmembrane region" description="Helical" evidence="1">
    <location>
        <begin position="111"/>
        <end position="128"/>
    </location>
</feature>
<keyword evidence="3" id="KW-1185">Reference proteome</keyword>
<keyword evidence="1" id="KW-0472">Membrane</keyword>
<name>A0AA39ZGY7_9PEZI</name>
<evidence type="ECO:0000256" key="1">
    <source>
        <dbReference type="SAM" id="Phobius"/>
    </source>
</evidence>
<organism evidence="2 3">
    <name type="scientific">Cercophora samala</name>
    <dbReference type="NCBI Taxonomy" id="330535"/>
    <lineage>
        <taxon>Eukaryota</taxon>
        <taxon>Fungi</taxon>
        <taxon>Dikarya</taxon>
        <taxon>Ascomycota</taxon>
        <taxon>Pezizomycotina</taxon>
        <taxon>Sordariomycetes</taxon>
        <taxon>Sordariomycetidae</taxon>
        <taxon>Sordariales</taxon>
        <taxon>Lasiosphaeriaceae</taxon>
        <taxon>Cercophora</taxon>
    </lineage>
</organism>
<proteinExistence type="predicted"/>
<dbReference type="Proteomes" id="UP001174997">
    <property type="component" value="Unassembled WGS sequence"/>
</dbReference>
<evidence type="ECO:0000313" key="2">
    <source>
        <dbReference type="EMBL" id="KAK0670876.1"/>
    </source>
</evidence>
<keyword evidence="1" id="KW-0812">Transmembrane</keyword>
<protein>
    <submittedName>
        <fullName evidence="2">Uncharacterized protein</fullName>
    </submittedName>
</protein>
<reference evidence="2" key="1">
    <citation type="submission" date="2023-06" db="EMBL/GenBank/DDBJ databases">
        <title>Genome-scale phylogeny and comparative genomics of the fungal order Sordariales.</title>
        <authorList>
            <consortium name="Lawrence Berkeley National Laboratory"/>
            <person name="Hensen N."/>
            <person name="Bonometti L."/>
            <person name="Westerberg I."/>
            <person name="Brannstrom I.O."/>
            <person name="Guillou S."/>
            <person name="Cros-Aarteil S."/>
            <person name="Calhoun S."/>
            <person name="Haridas S."/>
            <person name="Kuo A."/>
            <person name="Mondo S."/>
            <person name="Pangilinan J."/>
            <person name="Riley R."/>
            <person name="Labutti K."/>
            <person name="Andreopoulos B."/>
            <person name="Lipzen A."/>
            <person name="Chen C."/>
            <person name="Yanf M."/>
            <person name="Daum C."/>
            <person name="Ng V."/>
            <person name="Clum A."/>
            <person name="Steindorff A."/>
            <person name="Ohm R."/>
            <person name="Martin F."/>
            <person name="Silar P."/>
            <person name="Natvig D."/>
            <person name="Lalanne C."/>
            <person name="Gautier V."/>
            <person name="Ament-Velasquez S.L."/>
            <person name="Kruys A."/>
            <person name="Hutchinson M.I."/>
            <person name="Powell A.J."/>
            <person name="Barry K."/>
            <person name="Miller A.N."/>
            <person name="Grigoriev I.V."/>
            <person name="Debuchy R."/>
            <person name="Gladieux P."/>
            <person name="Thoren M.H."/>
            <person name="Johannesson H."/>
        </authorList>
    </citation>
    <scope>NUCLEOTIDE SEQUENCE</scope>
    <source>
        <strain evidence="2">CBS 307.81</strain>
    </source>
</reference>
<keyword evidence="1" id="KW-1133">Transmembrane helix</keyword>
<accession>A0AA39ZGY7</accession>
<gene>
    <name evidence="2" type="ORF">QBC41DRAFT_316702</name>
</gene>